<reference evidence="6" key="2">
    <citation type="submission" date="2023-04" db="EMBL/GenBank/DDBJ databases">
        <authorList>
            <person name="Sun J.-Q."/>
        </authorList>
    </citation>
    <scope>NUCLEOTIDE SEQUENCE</scope>
    <source>
        <strain evidence="6">CC-YY355</strain>
    </source>
</reference>
<dbReference type="RefSeq" id="WP_280941420.1">
    <property type="nucleotide sequence ID" value="NZ_JARYGX010000009.1"/>
</dbReference>
<comment type="caution">
    <text evidence="6">The sequence shown here is derived from an EMBL/GenBank/DDBJ whole genome shotgun (WGS) entry which is preliminary data.</text>
</comment>
<dbReference type="Gene3D" id="3.40.190.290">
    <property type="match status" value="1"/>
</dbReference>
<dbReference type="InterPro" id="IPR050950">
    <property type="entry name" value="HTH-type_LysR_regulators"/>
</dbReference>
<feature type="domain" description="HTH lysR-type" evidence="5">
    <location>
        <begin position="1"/>
        <end position="58"/>
    </location>
</feature>
<evidence type="ECO:0000256" key="3">
    <source>
        <dbReference type="ARBA" id="ARBA00023125"/>
    </source>
</evidence>
<evidence type="ECO:0000259" key="5">
    <source>
        <dbReference type="PROSITE" id="PS50931"/>
    </source>
</evidence>
<evidence type="ECO:0000256" key="2">
    <source>
        <dbReference type="ARBA" id="ARBA00023015"/>
    </source>
</evidence>
<name>A0ABT6MNT4_9GAMM</name>
<proteinExistence type="inferred from homology"/>
<dbReference type="InterPro" id="IPR036390">
    <property type="entry name" value="WH_DNA-bd_sf"/>
</dbReference>
<accession>A0ABT6MNT4</accession>
<evidence type="ECO:0000256" key="1">
    <source>
        <dbReference type="ARBA" id="ARBA00009437"/>
    </source>
</evidence>
<organism evidence="6 7">
    <name type="scientific">Luteimonas composti</name>
    <dbReference type="NCBI Taxonomy" id="398257"/>
    <lineage>
        <taxon>Bacteria</taxon>
        <taxon>Pseudomonadati</taxon>
        <taxon>Pseudomonadota</taxon>
        <taxon>Gammaproteobacteria</taxon>
        <taxon>Lysobacterales</taxon>
        <taxon>Lysobacteraceae</taxon>
        <taxon>Luteimonas</taxon>
    </lineage>
</organism>
<keyword evidence="2" id="KW-0805">Transcription regulation</keyword>
<dbReference type="PRINTS" id="PR00039">
    <property type="entry name" value="HTHLYSR"/>
</dbReference>
<dbReference type="InterPro" id="IPR000847">
    <property type="entry name" value="LysR_HTH_N"/>
</dbReference>
<keyword evidence="3" id="KW-0238">DNA-binding</keyword>
<dbReference type="InterPro" id="IPR005119">
    <property type="entry name" value="LysR_subst-bd"/>
</dbReference>
<keyword evidence="4" id="KW-0804">Transcription</keyword>
<dbReference type="Proteomes" id="UP001160550">
    <property type="component" value="Unassembled WGS sequence"/>
</dbReference>
<reference evidence="6" key="1">
    <citation type="journal article" date="2007" name="Int. J. Syst. Evol. Microbiol.">
        <title>Luteimonas composti sp. nov., a moderately thermophilic bacterium isolated from food waste.</title>
        <authorList>
            <person name="Young C.C."/>
            <person name="Kampfer P."/>
            <person name="Chen W.M."/>
            <person name="Yen W.S."/>
            <person name="Arun A.B."/>
            <person name="Lai W.A."/>
            <person name="Shen F.T."/>
            <person name="Rekha P.D."/>
            <person name="Lin K.Y."/>
            <person name="Chou J.H."/>
        </authorList>
    </citation>
    <scope>NUCLEOTIDE SEQUENCE</scope>
    <source>
        <strain evidence="6">CC-YY355</strain>
    </source>
</reference>
<dbReference type="SUPFAM" id="SSF53850">
    <property type="entry name" value="Periplasmic binding protein-like II"/>
    <property type="match status" value="1"/>
</dbReference>
<dbReference type="PANTHER" id="PTHR30419">
    <property type="entry name" value="HTH-TYPE TRANSCRIPTIONAL REGULATOR YBHD"/>
    <property type="match status" value="1"/>
</dbReference>
<dbReference type="PROSITE" id="PS50931">
    <property type="entry name" value="HTH_LYSR"/>
    <property type="match status" value="1"/>
</dbReference>
<evidence type="ECO:0000313" key="7">
    <source>
        <dbReference type="Proteomes" id="UP001160550"/>
    </source>
</evidence>
<dbReference type="Gene3D" id="1.10.10.10">
    <property type="entry name" value="Winged helix-like DNA-binding domain superfamily/Winged helix DNA-binding domain"/>
    <property type="match status" value="1"/>
</dbReference>
<dbReference type="Pfam" id="PF03466">
    <property type="entry name" value="LysR_substrate"/>
    <property type="match status" value="1"/>
</dbReference>
<dbReference type="PANTHER" id="PTHR30419:SF30">
    <property type="entry name" value="LYSR FAMILY TRANSCRIPTIONAL REGULATOR"/>
    <property type="match status" value="1"/>
</dbReference>
<keyword evidence="7" id="KW-1185">Reference proteome</keyword>
<protein>
    <submittedName>
        <fullName evidence="6">LysR family transcriptional regulator</fullName>
    </submittedName>
</protein>
<sequence length="305" mass="33788">MNFQQLRHFIVTASCGNILKAAEIANITQSGLSRSINALESSLGLPLFERGPKGVKLTEFGHDLLPFANRLLNEHDRVLENLSAFRQLGRGSLTIGVAHSFAYYVVPEAISSVLRRWPEVELSIVSDNYQRLQERLNDGELDFAFSLYTEGSRHPDLDYEDLFTVNTRVFARTGHELTTLPSVSSEQIARCHWGLINGGSARAAFFNYFNDRGITPPKISMRCTSVAMLVSVIQDTDLITILPEELISTDTHLRLSPVNTDGVFGSAVCGLIFRKSSVELPVAVQFADAVRREIRLLAKVPPGTP</sequence>
<dbReference type="EMBL" id="JARYGX010000009">
    <property type="protein sequence ID" value="MDH7452219.1"/>
    <property type="molecule type" value="Genomic_DNA"/>
</dbReference>
<dbReference type="SUPFAM" id="SSF46785">
    <property type="entry name" value="Winged helix' DNA-binding domain"/>
    <property type="match status" value="1"/>
</dbReference>
<comment type="similarity">
    <text evidence="1">Belongs to the LysR transcriptional regulatory family.</text>
</comment>
<dbReference type="InterPro" id="IPR036388">
    <property type="entry name" value="WH-like_DNA-bd_sf"/>
</dbReference>
<gene>
    <name evidence="6" type="ORF">QF205_03860</name>
</gene>
<dbReference type="Pfam" id="PF00126">
    <property type="entry name" value="HTH_1"/>
    <property type="match status" value="1"/>
</dbReference>
<evidence type="ECO:0000256" key="4">
    <source>
        <dbReference type="ARBA" id="ARBA00023163"/>
    </source>
</evidence>
<evidence type="ECO:0000313" key="6">
    <source>
        <dbReference type="EMBL" id="MDH7452219.1"/>
    </source>
</evidence>